<keyword evidence="13" id="KW-1185">Reference proteome</keyword>
<dbReference type="SMART" id="SM00220">
    <property type="entry name" value="S_TKc"/>
    <property type="match status" value="1"/>
</dbReference>
<feature type="domain" description="Protein kinase" evidence="11">
    <location>
        <begin position="9"/>
        <end position="276"/>
    </location>
</feature>
<dbReference type="InterPro" id="IPR000719">
    <property type="entry name" value="Prot_kinase_dom"/>
</dbReference>
<evidence type="ECO:0000256" key="9">
    <source>
        <dbReference type="ARBA" id="ARBA00048679"/>
    </source>
</evidence>
<protein>
    <recommendedName>
        <fullName evidence="2">non-specific serine/threonine protein kinase</fullName>
        <ecNumber evidence="2">2.7.11.1</ecNumber>
    </recommendedName>
</protein>
<dbReference type="OrthoDB" id="248923at2759"/>
<dbReference type="EC" id="2.7.11.1" evidence="2"/>
<evidence type="ECO:0000256" key="3">
    <source>
        <dbReference type="ARBA" id="ARBA00022527"/>
    </source>
</evidence>
<dbReference type="EMBL" id="JAPDFW010000126">
    <property type="protein sequence ID" value="KAJ5067516.1"/>
    <property type="molecule type" value="Genomic_DNA"/>
</dbReference>
<dbReference type="InterPro" id="IPR008271">
    <property type="entry name" value="Ser/Thr_kinase_AS"/>
</dbReference>
<dbReference type="PANTHER" id="PTHR44899">
    <property type="entry name" value="CAMK FAMILY PROTEIN KINASE"/>
    <property type="match status" value="1"/>
</dbReference>
<evidence type="ECO:0000256" key="2">
    <source>
        <dbReference type="ARBA" id="ARBA00012513"/>
    </source>
</evidence>
<comment type="caution">
    <text evidence="12">The sequence shown here is derived from an EMBL/GenBank/DDBJ whole genome shotgun (WGS) entry which is preliminary data.</text>
</comment>
<evidence type="ECO:0000256" key="10">
    <source>
        <dbReference type="SAM" id="Coils"/>
    </source>
</evidence>
<dbReference type="PROSITE" id="PS50011">
    <property type="entry name" value="PROTEIN_KINASE_DOM"/>
    <property type="match status" value="1"/>
</dbReference>
<evidence type="ECO:0000256" key="5">
    <source>
        <dbReference type="ARBA" id="ARBA00022741"/>
    </source>
</evidence>
<proteinExistence type="inferred from homology"/>
<keyword evidence="4" id="KW-0808">Transferase</keyword>
<dbReference type="GO" id="GO:0004674">
    <property type="term" value="F:protein serine/threonine kinase activity"/>
    <property type="evidence" value="ECO:0007669"/>
    <property type="project" value="UniProtKB-KW"/>
</dbReference>
<dbReference type="FunFam" id="3.30.200.20:FF:000097">
    <property type="entry name" value="Probable serine/threonine-protein kinase nek1"/>
    <property type="match status" value="1"/>
</dbReference>
<dbReference type="AlphaFoldDB" id="A0A9Q0L7H9"/>
<keyword evidence="10" id="KW-0175">Coiled coil</keyword>
<evidence type="ECO:0000313" key="13">
    <source>
        <dbReference type="Proteomes" id="UP001149090"/>
    </source>
</evidence>
<evidence type="ECO:0000256" key="6">
    <source>
        <dbReference type="ARBA" id="ARBA00022777"/>
    </source>
</evidence>
<gene>
    <name evidence="12" type="ORF">M0811_12868</name>
</gene>
<keyword evidence="3" id="KW-0723">Serine/threonine-protein kinase</keyword>
<comment type="catalytic activity">
    <reaction evidence="9">
        <text>L-seryl-[protein] + ATP = O-phospho-L-seryl-[protein] + ADP + H(+)</text>
        <dbReference type="Rhea" id="RHEA:17989"/>
        <dbReference type="Rhea" id="RHEA-COMP:9863"/>
        <dbReference type="Rhea" id="RHEA-COMP:11604"/>
        <dbReference type="ChEBI" id="CHEBI:15378"/>
        <dbReference type="ChEBI" id="CHEBI:29999"/>
        <dbReference type="ChEBI" id="CHEBI:30616"/>
        <dbReference type="ChEBI" id="CHEBI:83421"/>
        <dbReference type="ChEBI" id="CHEBI:456216"/>
        <dbReference type="EC" id="2.7.11.1"/>
    </reaction>
</comment>
<dbReference type="PROSITE" id="PS00108">
    <property type="entry name" value="PROTEIN_KINASE_ST"/>
    <property type="match status" value="1"/>
</dbReference>
<evidence type="ECO:0000256" key="8">
    <source>
        <dbReference type="ARBA" id="ARBA00047899"/>
    </source>
</evidence>
<dbReference type="Gene3D" id="3.30.200.20">
    <property type="entry name" value="Phosphorylase Kinase, domain 1"/>
    <property type="match status" value="1"/>
</dbReference>
<accession>A0A9Q0L7H9</accession>
<name>A0A9Q0L7H9_ANAIG</name>
<comment type="catalytic activity">
    <reaction evidence="8">
        <text>L-threonyl-[protein] + ATP = O-phospho-L-threonyl-[protein] + ADP + H(+)</text>
        <dbReference type="Rhea" id="RHEA:46608"/>
        <dbReference type="Rhea" id="RHEA-COMP:11060"/>
        <dbReference type="Rhea" id="RHEA-COMP:11605"/>
        <dbReference type="ChEBI" id="CHEBI:15378"/>
        <dbReference type="ChEBI" id="CHEBI:30013"/>
        <dbReference type="ChEBI" id="CHEBI:30616"/>
        <dbReference type="ChEBI" id="CHEBI:61977"/>
        <dbReference type="ChEBI" id="CHEBI:456216"/>
        <dbReference type="EC" id="2.7.11.1"/>
    </reaction>
</comment>
<dbReference type="CDD" id="cd08217">
    <property type="entry name" value="STKc_Nek2"/>
    <property type="match status" value="1"/>
</dbReference>
<dbReference type="FunFam" id="1.10.510.10:FF:000571">
    <property type="entry name" value="Maternal embryonic leucine zipper kinase"/>
    <property type="match status" value="1"/>
</dbReference>
<evidence type="ECO:0000259" key="11">
    <source>
        <dbReference type="PROSITE" id="PS50011"/>
    </source>
</evidence>
<evidence type="ECO:0000256" key="7">
    <source>
        <dbReference type="ARBA" id="ARBA00022840"/>
    </source>
</evidence>
<dbReference type="Proteomes" id="UP001149090">
    <property type="component" value="Unassembled WGS sequence"/>
</dbReference>
<dbReference type="OMA" id="LALHRCH"/>
<dbReference type="PANTHER" id="PTHR44899:SF10">
    <property type="entry name" value="NIMA-RELATED KINASE 2"/>
    <property type="match status" value="1"/>
</dbReference>
<dbReference type="Gene3D" id="1.10.510.10">
    <property type="entry name" value="Transferase(Phosphotransferase) domain 1"/>
    <property type="match status" value="1"/>
</dbReference>
<reference evidence="12" key="1">
    <citation type="submission" date="2022-10" db="EMBL/GenBank/DDBJ databases">
        <title>Novel sulphate-reducing endosymbionts in the free-living metamonad Anaeramoeba.</title>
        <authorList>
            <person name="Jerlstrom-Hultqvist J."/>
            <person name="Cepicka I."/>
            <person name="Gallot-Lavallee L."/>
            <person name="Salas-Leiva D."/>
            <person name="Curtis B.A."/>
            <person name="Zahonova K."/>
            <person name="Pipaliya S."/>
            <person name="Dacks J."/>
            <person name="Roger A.J."/>
        </authorList>
    </citation>
    <scope>NUCLEOTIDE SEQUENCE</scope>
    <source>
        <strain evidence="12">BMAN</strain>
    </source>
</reference>
<evidence type="ECO:0000256" key="4">
    <source>
        <dbReference type="ARBA" id="ARBA00022679"/>
    </source>
</evidence>
<feature type="coiled-coil region" evidence="10">
    <location>
        <begin position="289"/>
        <end position="332"/>
    </location>
</feature>
<sequence length="437" mass="51718">MTDLQIGKYQELEVIGKGSFGIVKKIKRISDSKIFVWKEIYFGRMCEKELELIVREVNILRELEHPYIVGYLERVLDTKHKRLFIVMEYCEGGDLHKMIQKHKKKNTFIKESKIWKIFTQIILALFECHRKRILHRDIKPDNIFLDNQKNIKLGDFGLARALNSDSQFAHTHVGTPFYMSPEQFAGNIHDDKTDIWSLGCLIYELACLSPPFEAFSLTELGKKISLGKFQNLPSFYSSELFDLISEMLQVDKNKRPSASEILAKITQINLQRNSFIFNTQIQTNQNPNNQLIQKENQLIQKENQLIQKENQLIQKENQLNQKEIELNQKEIYLKHLEVSLKKKEIEPEKKDLIPNQRIIRPILKKNSRFKKFPKLNQNNQNYPKNQIYQKNPIRIRKTIKENQTNQVINSRKVNLSRIQKIINQIKYEKNQKDLENL</sequence>
<evidence type="ECO:0000313" key="12">
    <source>
        <dbReference type="EMBL" id="KAJ5067516.1"/>
    </source>
</evidence>
<comment type="similarity">
    <text evidence="1">Belongs to the protein kinase superfamily. NEK Ser/Thr protein kinase family. NIMA subfamily.</text>
</comment>
<keyword evidence="6 12" id="KW-0418">Kinase</keyword>
<dbReference type="SUPFAM" id="SSF56112">
    <property type="entry name" value="Protein kinase-like (PK-like)"/>
    <property type="match status" value="1"/>
</dbReference>
<dbReference type="Pfam" id="PF00069">
    <property type="entry name" value="Pkinase"/>
    <property type="match status" value="1"/>
</dbReference>
<keyword evidence="7" id="KW-0067">ATP-binding</keyword>
<dbReference type="InterPro" id="IPR011009">
    <property type="entry name" value="Kinase-like_dom_sf"/>
</dbReference>
<evidence type="ECO:0000256" key="1">
    <source>
        <dbReference type="ARBA" id="ARBA00010886"/>
    </source>
</evidence>
<dbReference type="InterPro" id="IPR051131">
    <property type="entry name" value="NEK_Ser/Thr_kinase_NIMA"/>
</dbReference>
<organism evidence="12 13">
    <name type="scientific">Anaeramoeba ignava</name>
    <name type="common">Anaerobic marine amoeba</name>
    <dbReference type="NCBI Taxonomy" id="1746090"/>
    <lineage>
        <taxon>Eukaryota</taxon>
        <taxon>Metamonada</taxon>
        <taxon>Anaeramoebidae</taxon>
        <taxon>Anaeramoeba</taxon>
    </lineage>
</organism>
<keyword evidence="5" id="KW-0547">Nucleotide-binding</keyword>
<dbReference type="GO" id="GO:0005524">
    <property type="term" value="F:ATP binding"/>
    <property type="evidence" value="ECO:0007669"/>
    <property type="project" value="UniProtKB-KW"/>
</dbReference>